<dbReference type="AlphaFoldDB" id="A0A1T4M130"/>
<dbReference type="RefSeq" id="WP_078789358.1">
    <property type="nucleotide sequence ID" value="NZ_FUWR01000004.1"/>
</dbReference>
<dbReference type="InterPro" id="IPR006860">
    <property type="entry name" value="FecR"/>
</dbReference>
<accession>A0A1T4M130</accession>
<evidence type="ECO:0000256" key="1">
    <source>
        <dbReference type="SAM" id="Phobius"/>
    </source>
</evidence>
<keyword evidence="1" id="KW-0812">Transmembrane</keyword>
<dbReference type="InterPro" id="IPR036116">
    <property type="entry name" value="FN3_sf"/>
</dbReference>
<dbReference type="EMBL" id="FUWR01000004">
    <property type="protein sequence ID" value="SJZ60424.1"/>
    <property type="molecule type" value="Genomic_DNA"/>
</dbReference>
<feature type="transmembrane region" description="Helical" evidence="1">
    <location>
        <begin position="533"/>
        <end position="552"/>
    </location>
</feature>
<feature type="domain" description="Fibronectin type-III" evidence="3">
    <location>
        <begin position="441"/>
        <end position="530"/>
    </location>
</feature>
<dbReference type="Gene3D" id="2.60.120.1440">
    <property type="match status" value="1"/>
</dbReference>
<dbReference type="Pfam" id="PF04773">
    <property type="entry name" value="FecR"/>
    <property type="match status" value="1"/>
</dbReference>
<keyword evidence="1" id="KW-1133">Transmembrane helix</keyword>
<dbReference type="InterPro" id="IPR003961">
    <property type="entry name" value="FN3_dom"/>
</dbReference>
<protein>
    <submittedName>
        <fullName evidence="4">FecR family protein</fullName>
    </submittedName>
</protein>
<sequence length="553" mass="60257">MNKIICWLVLLLSVMSLPLSAAGQDAERTVEIRVSSRDTLIGLCQKYLTHPEKWPQVSKLNRLPDSNYIAPGQKIIVPVALLKGLPMDGVVSFLQGEAYLQSSGNSAWRQLQLRDSVKEGSSLKTAANSALEISFEDGTSFLLREQSLVSVKAAKKGPLHLLRVLRLEGGKIISRVKSATGKDSRFEIETPSALAAARGTHYRVAVDEQGTTRAEMLESRIDLSAMGTTVSLKEGEGSLARRNEAPSAPIRLLGPPEPQALAAIYGNASSEIRFSPVQNAAQYRVLLARDQEGKNAVKTAVIKPDDPFVFEGLEDGGYYLLASSIGQEGLEGPLSKPYEVKVRRKPLPPDIVLPVDKATLPEMPLKSQWHNVIGVSGYQLQIATTPDFSGALIESGDLKKTVYSSKELQGGTYYLRVRSLAEDGYAGDWSATRAFSVVKLLPPSLHKPDGNDNKLYLEWEPIKGATGYHLQIARDEAFGTIIIDQKPGESKLVLENPPEPGKYYMRVAARNADQETSAFSKSGSFEIEQSKSYFYEALGFVGGVGLALLLVLL</sequence>
<dbReference type="InterPro" id="IPR018392">
    <property type="entry name" value="LysM"/>
</dbReference>
<dbReference type="InterPro" id="IPR013783">
    <property type="entry name" value="Ig-like_fold"/>
</dbReference>
<gene>
    <name evidence="4" type="ORF">SAMN02745119_01089</name>
</gene>
<evidence type="ECO:0000313" key="5">
    <source>
        <dbReference type="Proteomes" id="UP000190102"/>
    </source>
</evidence>
<dbReference type="Proteomes" id="UP000190102">
    <property type="component" value="Unassembled WGS sequence"/>
</dbReference>
<keyword evidence="5" id="KW-1185">Reference proteome</keyword>
<keyword evidence="2" id="KW-0732">Signal</keyword>
<proteinExistence type="predicted"/>
<organism evidence="4 5">
    <name type="scientific">Trichlorobacter thiogenes</name>
    <dbReference type="NCBI Taxonomy" id="115783"/>
    <lineage>
        <taxon>Bacteria</taxon>
        <taxon>Pseudomonadati</taxon>
        <taxon>Thermodesulfobacteriota</taxon>
        <taxon>Desulfuromonadia</taxon>
        <taxon>Geobacterales</taxon>
        <taxon>Geobacteraceae</taxon>
        <taxon>Trichlorobacter</taxon>
    </lineage>
</organism>
<dbReference type="STRING" id="115783.SAMN02745119_01089"/>
<name>A0A1T4M130_9BACT</name>
<dbReference type="PANTHER" id="PTHR38731">
    <property type="entry name" value="LIPL45-RELATED LIPOPROTEIN-RELATED"/>
    <property type="match status" value="1"/>
</dbReference>
<dbReference type="OrthoDB" id="5415289at2"/>
<reference evidence="5" key="1">
    <citation type="submission" date="2017-02" db="EMBL/GenBank/DDBJ databases">
        <authorList>
            <person name="Varghese N."/>
            <person name="Submissions S."/>
        </authorList>
    </citation>
    <scope>NUCLEOTIDE SEQUENCE [LARGE SCALE GENOMIC DNA]</scope>
    <source>
        <strain evidence="5">ATCC BAA-34</strain>
    </source>
</reference>
<evidence type="ECO:0000259" key="3">
    <source>
        <dbReference type="PROSITE" id="PS50853"/>
    </source>
</evidence>
<keyword evidence="1" id="KW-0472">Membrane</keyword>
<feature type="signal peptide" evidence="2">
    <location>
        <begin position="1"/>
        <end position="21"/>
    </location>
</feature>
<dbReference type="CDD" id="cd00118">
    <property type="entry name" value="LysM"/>
    <property type="match status" value="1"/>
</dbReference>
<evidence type="ECO:0000313" key="4">
    <source>
        <dbReference type="EMBL" id="SJZ60424.1"/>
    </source>
</evidence>
<dbReference type="CDD" id="cd00063">
    <property type="entry name" value="FN3"/>
    <property type="match status" value="1"/>
</dbReference>
<dbReference type="InterPro" id="IPR016930">
    <property type="entry name" value="UCP029644"/>
</dbReference>
<dbReference type="PROSITE" id="PS50853">
    <property type="entry name" value="FN3"/>
    <property type="match status" value="1"/>
</dbReference>
<dbReference type="SUPFAM" id="SSF49265">
    <property type="entry name" value="Fibronectin type III"/>
    <property type="match status" value="1"/>
</dbReference>
<feature type="chain" id="PRO_5012233582" evidence="2">
    <location>
        <begin position="22"/>
        <end position="553"/>
    </location>
</feature>
<dbReference type="Gene3D" id="2.60.40.10">
    <property type="entry name" value="Immunoglobulins"/>
    <property type="match status" value="2"/>
</dbReference>
<dbReference type="Gene3D" id="3.10.350.10">
    <property type="entry name" value="LysM domain"/>
    <property type="match status" value="1"/>
</dbReference>
<evidence type="ECO:0000256" key="2">
    <source>
        <dbReference type="SAM" id="SignalP"/>
    </source>
</evidence>
<dbReference type="InterPro" id="IPR036779">
    <property type="entry name" value="LysM_dom_sf"/>
</dbReference>
<dbReference type="Pfam" id="PF01476">
    <property type="entry name" value="LysM"/>
    <property type="match status" value="1"/>
</dbReference>
<dbReference type="PIRSF" id="PIRSF029644">
    <property type="entry name" value="UCP029644"/>
    <property type="match status" value="1"/>
</dbReference>